<dbReference type="PANTHER" id="PTHR42904">
    <property type="entry name" value="NUDIX HYDROLASE, NUDC SUBFAMILY"/>
    <property type="match status" value="1"/>
</dbReference>
<sequence length="296" mass="34102">MIQDIYPHIYHNEYIQKKPSGDSFFLFYDQQAILTGSGSDKLRYFTMDEILKEFPHLKDDLTTHAIYLFAIDDRDFFLYFPQNAGEEVPSHSDVGEMLGALGTFKPLSILRSTEPAWLAFAGITGHQLYSWYLSRKFCGRCGHELVHADRERMMHCPQCNVMEYPVLSPAVIVGVTHNDRLLLTKYEGRSFKRYALIAGYAEIGETIEETVHREVMEEVGLKVKNIRYYKSQPWSFSGTLLFGFFCDLDGNDEITLDTTELSTARWFKREDIPADGENTSLTREMMLYFKSQGPAT</sequence>
<feature type="domain" description="Nudix hydrolase" evidence="10">
    <location>
        <begin position="166"/>
        <end position="291"/>
    </location>
</feature>
<dbReference type="InterPro" id="IPR050241">
    <property type="entry name" value="NAD-cap_RNA_hydrolase_NudC"/>
</dbReference>
<dbReference type="Gene3D" id="3.90.79.20">
    <property type="match status" value="1"/>
</dbReference>
<comment type="similarity">
    <text evidence="3">Belongs to the Nudix hydrolase family. NudC subfamily.</text>
</comment>
<dbReference type="InterPro" id="IPR015376">
    <property type="entry name" value="Znr_NADH_PPase"/>
</dbReference>
<dbReference type="CDD" id="cd03429">
    <property type="entry name" value="NUDIX_NADH_pyrophosphatase_Nudt13"/>
    <property type="match status" value="1"/>
</dbReference>
<dbReference type="Pfam" id="PF00293">
    <property type="entry name" value="NUDIX"/>
    <property type="match status" value="1"/>
</dbReference>
<dbReference type="InterPro" id="IPR015797">
    <property type="entry name" value="NUDIX_hydrolase-like_dom_sf"/>
</dbReference>
<dbReference type="GO" id="GO:0046872">
    <property type="term" value="F:metal ion binding"/>
    <property type="evidence" value="ECO:0007669"/>
    <property type="project" value="UniProtKB-KW"/>
</dbReference>
<keyword evidence="8" id="KW-0520">NAD</keyword>
<comment type="cofactor">
    <cofactor evidence="2">
        <name>Zn(2+)</name>
        <dbReference type="ChEBI" id="CHEBI:29105"/>
    </cofactor>
</comment>
<dbReference type="InterPro" id="IPR000086">
    <property type="entry name" value="NUDIX_hydrolase_dom"/>
</dbReference>
<comment type="cofactor">
    <cofactor evidence="1">
        <name>Mg(2+)</name>
        <dbReference type="ChEBI" id="CHEBI:18420"/>
    </cofactor>
</comment>
<comment type="caution">
    <text evidence="11">The sequence shown here is derived from an EMBL/GenBank/DDBJ whole genome shotgun (WGS) entry which is preliminary data.</text>
</comment>
<dbReference type="EC" id="3.6.1.22" evidence="4"/>
<evidence type="ECO:0000256" key="3">
    <source>
        <dbReference type="ARBA" id="ARBA00009595"/>
    </source>
</evidence>
<dbReference type="AlphaFoldDB" id="A0A7W8M620"/>
<dbReference type="GO" id="GO:0006742">
    <property type="term" value="P:NADP+ catabolic process"/>
    <property type="evidence" value="ECO:0007669"/>
    <property type="project" value="TreeGrafter"/>
</dbReference>
<keyword evidence="5" id="KW-0479">Metal-binding</keyword>
<dbReference type="NCBIfam" id="NF001299">
    <property type="entry name" value="PRK00241.1"/>
    <property type="match status" value="1"/>
</dbReference>
<dbReference type="Gene3D" id="3.90.79.10">
    <property type="entry name" value="Nucleoside Triphosphate Pyrophosphohydrolase"/>
    <property type="match status" value="1"/>
</dbReference>
<evidence type="ECO:0000313" key="12">
    <source>
        <dbReference type="Proteomes" id="UP000543642"/>
    </source>
</evidence>
<dbReference type="GO" id="GO:0005829">
    <property type="term" value="C:cytosol"/>
    <property type="evidence" value="ECO:0007669"/>
    <property type="project" value="TreeGrafter"/>
</dbReference>
<dbReference type="GO" id="GO:0035529">
    <property type="term" value="F:NADH pyrophosphatase activity"/>
    <property type="evidence" value="ECO:0007669"/>
    <property type="project" value="TreeGrafter"/>
</dbReference>
<evidence type="ECO:0000256" key="4">
    <source>
        <dbReference type="ARBA" id="ARBA00012381"/>
    </source>
</evidence>
<evidence type="ECO:0000256" key="7">
    <source>
        <dbReference type="ARBA" id="ARBA00022842"/>
    </source>
</evidence>
<keyword evidence="6 11" id="KW-0378">Hydrolase</keyword>
<gene>
    <name evidence="11" type="ORF">HNP82_002286</name>
</gene>
<protein>
    <recommendedName>
        <fullName evidence="4">NAD(+) diphosphatase</fullName>
        <ecNumber evidence="4">3.6.1.22</ecNumber>
    </recommendedName>
</protein>
<dbReference type="GO" id="GO:0019677">
    <property type="term" value="P:NAD+ catabolic process"/>
    <property type="evidence" value="ECO:0007669"/>
    <property type="project" value="TreeGrafter"/>
</dbReference>
<evidence type="ECO:0000256" key="1">
    <source>
        <dbReference type="ARBA" id="ARBA00001946"/>
    </source>
</evidence>
<dbReference type="InterPro" id="IPR049734">
    <property type="entry name" value="NudC-like_C"/>
</dbReference>
<dbReference type="Proteomes" id="UP000543642">
    <property type="component" value="Unassembled WGS sequence"/>
</dbReference>
<evidence type="ECO:0000256" key="9">
    <source>
        <dbReference type="ARBA" id="ARBA00023679"/>
    </source>
</evidence>
<evidence type="ECO:0000256" key="2">
    <source>
        <dbReference type="ARBA" id="ARBA00001947"/>
    </source>
</evidence>
<dbReference type="Pfam" id="PF09297">
    <property type="entry name" value="Zn_ribbon_NUD"/>
    <property type="match status" value="1"/>
</dbReference>
<evidence type="ECO:0000256" key="6">
    <source>
        <dbReference type="ARBA" id="ARBA00022801"/>
    </source>
</evidence>
<evidence type="ECO:0000259" key="10">
    <source>
        <dbReference type="PROSITE" id="PS51462"/>
    </source>
</evidence>
<evidence type="ECO:0000256" key="8">
    <source>
        <dbReference type="ARBA" id="ARBA00023027"/>
    </source>
</evidence>
<dbReference type="RefSeq" id="WP_183774733.1">
    <property type="nucleotide sequence ID" value="NZ_CAWVEG010000122.1"/>
</dbReference>
<accession>A0A7W8M620</accession>
<dbReference type="PROSITE" id="PS00893">
    <property type="entry name" value="NUDIX_BOX"/>
    <property type="match status" value="1"/>
</dbReference>
<reference evidence="11 12" key="1">
    <citation type="submission" date="2020-08" db="EMBL/GenBank/DDBJ databases">
        <title>Genomic Encyclopedia of Type Strains, Phase IV (KMG-IV): sequencing the most valuable type-strain genomes for metagenomic binning, comparative biology and taxonomic classification.</title>
        <authorList>
            <person name="Goeker M."/>
        </authorList>
    </citation>
    <scope>NUCLEOTIDE SEQUENCE [LARGE SCALE GENOMIC DNA]</scope>
    <source>
        <strain evidence="11 12">DSM 106146</strain>
    </source>
</reference>
<comment type="catalytic activity">
    <reaction evidence="9">
        <text>a 5'-end NAD(+)-phospho-ribonucleoside in mRNA + H2O = a 5'-end phospho-adenosine-phospho-ribonucleoside in mRNA + beta-nicotinamide D-ribonucleotide + 2 H(+)</text>
        <dbReference type="Rhea" id="RHEA:60876"/>
        <dbReference type="Rhea" id="RHEA-COMP:15698"/>
        <dbReference type="Rhea" id="RHEA-COMP:15719"/>
        <dbReference type="ChEBI" id="CHEBI:14649"/>
        <dbReference type="ChEBI" id="CHEBI:15377"/>
        <dbReference type="ChEBI" id="CHEBI:15378"/>
        <dbReference type="ChEBI" id="CHEBI:144029"/>
        <dbReference type="ChEBI" id="CHEBI:144051"/>
    </reaction>
    <physiologicalReaction direction="left-to-right" evidence="9">
        <dbReference type="Rhea" id="RHEA:60877"/>
    </physiologicalReaction>
</comment>
<dbReference type="InterPro" id="IPR020084">
    <property type="entry name" value="NUDIX_hydrolase_CS"/>
</dbReference>
<name>A0A7W8M620_9FIRM</name>
<keyword evidence="7" id="KW-0460">Magnesium</keyword>
<dbReference type="PROSITE" id="PS51462">
    <property type="entry name" value="NUDIX"/>
    <property type="match status" value="1"/>
</dbReference>
<keyword evidence="12" id="KW-1185">Reference proteome</keyword>
<dbReference type="EMBL" id="JACHFW010000009">
    <property type="protein sequence ID" value="MBB5265147.1"/>
    <property type="molecule type" value="Genomic_DNA"/>
</dbReference>
<proteinExistence type="inferred from homology"/>
<dbReference type="PANTHER" id="PTHR42904:SF6">
    <property type="entry name" value="NAD-CAPPED RNA HYDROLASE NUDT12"/>
    <property type="match status" value="1"/>
</dbReference>
<evidence type="ECO:0000256" key="5">
    <source>
        <dbReference type="ARBA" id="ARBA00022723"/>
    </source>
</evidence>
<dbReference type="SUPFAM" id="SSF55811">
    <property type="entry name" value="Nudix"/>
    <property type="match status" value="1"/>
</dbReference>
<evidence type="ECO:0000313" key="11">
    <source>
        <dbReference type="EMBL" id="MBB5265147.1"/>
    </source>
</evidence>
<organism evidence="11 12">
    <name type="scientific">Catenibacillus scindens</name>
    <dbReference type="NCBI Taxonomy" id="673271"/>
    <lineage>
        <taxon>Bacteria</taxon>
        <taxon>Bacillati</taxon>
        <taxon>Bacillota</taxon>
        <taxon>Clostridia</taxon>
        <taxon>Lachnospirales</taxon>
        <taxon>Lachnospiraceae</taxon>
        <taxon>Catenibacillus</taxon>
    </lineage>
</organism>